<protein>
    <submittedName>
        <fullName evidence="3">S-layer homology domain protein</fullName>
    </submittedName>
</protein>
<evidence type="ECO:0000313" key="4">
    <source>
        <dbReference type="Proteomes" id="UP000425916"/>
    </source>
</evidence>
<gene>
    <name evidence="3" type="ORF">MGLY_22000</name>
</gene>
<dbReference type="AlphaFoldDB" id="A0A6I5ZT21"/>
<dbReference type="Pfam" id="PF00395">
    <property type="entry name" value="SLH"/>
    <property type="match status" value="3"/>
</dbReference>
<dbReference type="PANTHER" id="PTHR43308">
    <property type="entry name" value="OUTER MEMBRANE PROTEIN ALPHA-RELATED"/>
    <property type="match status" value="1"/>
</dbReference>
<keyword evidence="4" id="KW-1185">Reference proteome</keyword>
<dbReference type="InterPro" id="IPR051465">
    <property type="entry name" value="Cell_Envelope_Struct_Comp"/>
</dbReference>
<dbReference type="EMBL" id="CP046244">
    <property type="protein sequence ID" value="QGP92809.1"/>
    <property type="molecule type" value="Genomic_DNA"/>
</dbReference>
<evidence type="ECO:0000259" key="2">
    <source>
        <dbReference type="PROSITE" id="PS51272"/>
    </source>
</evidence>
<accession>A0A6I5ZT21</accession>
<dbReference type="InterPro" id="IPR001119">
    <property type="entry name" value="SLH_dom"/>
</dbReference>
<sequence>MVQNRLGGKFYWLTFWGIFLTIYLVQALPAAAADFYRYQGGIKGEKEYAEVLYLTGEPVLLQGTVQETTGPARDGKTTSRVTFTLENKEKAIKLNRSFSFITEIEKNGRQEVNTTRLERFSETITIGQDRYALQDFQFSRSELLDHQPAVVYQSGNWTARKVYSVNNDLAKITVETWGHTVGYRHAWGSTETSQEEGTVFFSGKVAIDKETFISTTWSSSFHQDLSYHRSRYLEYQANEPLAISFPGGYVENTRTTETLHYRGNFPDLENGLLASSRWLKKEGSYELKSLPGKKWLRVAYLADIRGHWAEADIRQLYGLGALGEEGDYFRPALPFFRGQFARALVAVLDLPLPAGQSGWSPLPGTGGLPSTSRGFPGQAGLPGQIGSPFARPNFPGQAGQPYGQPVWSGQSPLTYNRPGQPALPQEKPLFADVGTTDPAYKYYQAVYEAGVMTGTGPGLFGPTEPLTRAEVLVILVRALGLEGLAPAGYVRTPFQDDWDIPAWARTAVYVANKIGLIQGDEYGFLKPNETLTRAEAAVLLNRFIHYLQEEMTADYRERVLNFN</sequence>
<feature type="domain" description="SLH" evidence="2">
    <location>
        <begin position="491"/>
        <end position="554"/>
    </location>
</feature>
<keyword evidence="1" id="KW-0677">Repeat</keyword>
<dbReference type="Proteomes" id="UP000425916">
    <property type="component" value="Chromosome"/>
</dbReference>
<proteinExistence type="predicted"/>
<dbReference type="PROSITE" id="PS51272">
    <property type="entry name" value="SLH"/>
    <property type="match status" value="3"/>
</dbReference>
<feature type="domain" description="SLH" evidence="2">
    <location>
        <begin position="426"/>
        <end position="489"/>
    </location>
</feature>
<name>A0A6I5ZT21_9FIRM</name>
<feature type="domain" description="SLH" evidence="2">
    <location>
        <begin position="296"/>
        <end position="358"/>
    </location>
</feature>
<reference evidence="3 4" key="1">
    <citation type="submission" date="2019-11" db="EMBL/GenBank/DDBJ databases">
        <title>Genome sequence of Moorella glycerini DSM11254.</title>
        <authorList>
            <person name="Poehlein A."/>
            <person name="Boeer T."/>
            <person name="Daniel R."/>
        </authorList>
    </citation>
    <scope>NUCLEOTIDE SEQUENCE [LARGE SCALE GENOMIC DNA]</scope>
    <source>
        <strain evidence="3 4">DSM 11254</strain>
    </source>
</reference>
<organism evidence="3 4">
    <name type="scientific">Neomoorella glycerini</name>
    <dbReference type="NCBI Taxonomy" id="55779"/>
    <lineage>
        <taxon>Bacteria</taxon>
        <taxon>Bacillati</taxon>
        <taxon>Bacillota</taxon>
        <taxon>Clostridia</taxon>
        <taxon>Neomoorellales</taxon>
        <taxon>Neomoorellaceae</taxon>
        <taxon>Neomoorella</taxon>
    </lineage>
</organism>
<evidence type="ECO:0000313" key="3">
    <source>
        <dbReference type="EMBL" id="QGP92809.1"/>
    </source>
</evidence>
<evidence type="ECO:0000256" key="1">
    <source>
        <dbReference type="ARBA" id="ARBA00022737"/>
    </source>
</evidence>